<feature type="region of interest" description="Disordered" evidence="2">
    <location>
        <begin position="267"/>
        <end position="301"/>
    </location>
</feature>
<keyword evidence="4" id="KW-1185">Reference proteome</keyword>
<organism evidence="3 4">
    <name type="scientific">Oikopleura dioica</name>
    <name type="common">Tunicate</name>
    <dbReference type="NCBI Taxonomy" id="34765"/>
    <lineage>
        <taxon>Eukaryota</taxon>
        <taxon>Metazoa</taxon>
        <taxon>Chordata</taxon>
        <taxon>Tunicata</taxon>
        <taxon>Appendicularia</taxon>
        <taxon>Copelata</taxon>
        <taxon>Oikopleuridae</taxon>
        <taxon>Oikopleura</taxon>
    </lineage>
</organism>
<feature type="compositionally biased region" description="Basic and acidic residues" evidence="2">
    <location>
        <begin position="443"/>
        <end position="452"/>
    </location>
</feature>
<accession>A0ABN7SCV5</accession>
<gene>
    <name evidence="3" type="ORF">OKIOD_LOCUS6995</name>
</gene>
<dbReference type="InterPro" id="IPR006461">
    <property type="entry name" value="PLAC_motif_containing"/>
</dbReference>
<reference evidence="3 4" key="1">
    <citation type="submission" date="2021-04" db="EMBL/GenBank/DDBJ databases">
        <authorList>
            <person name="Bliznina A."/>
        </authorList>
    </citation>
    <scope>NUCLEOTIDE SEQUENCE [LARGE SCALE GENOMIC DNA]</scope>
</reference>
<protein>
    <submittedName>
        <fullName evidence="3">Oidioi.mRNA.OKI2018_I69.XSR.g15437.t1.cds</fullName>
    </submittedName>
</protein>
<evidence type="ECO:0000256" key="2">
    <source>
        <dbReference type="SAM" id="MobiDB-lite"/>
    </source>
</evidence>
<feature type="compositionally biased region" description="Basic and acidic residues" evidence="2">
    <location>
        <begin position="29"/>
        <end position="40"/>
    </location>
</feature>
<dbReference type="NCBIfam" id="TIGR01571">
    <property type="entry name" value="A_thal_Cys_rich"/>
    <property type="match status" value="1"/>
</dbReference>
<feature type="region of interest" description="Disordered" evidence="2">
    <location>
        <begin position="428"/>
        <end position="481"/>
    </location>
</feature>
<feature type="compositionally biased region" description="Acidic residues" evidence="2">
    <location>
        <begin position="453"/>
        <end position="481"/>
    </location>
</feature>
<proteinExistence type="inferred from homology"/>
<comment type="similarity">
    <text evidence="1">Belongs to the cornifelin family.</text>
</comment>
<sequence>MGSRDKKSKEKKSRRDRSPGSRSKSRRRDKNEKSREDRSKKSSKRHRRDKESPRRSKERKSKDKKSRSQSRERRKNGKSSKKSSRRDRSRSRERRKDRGGRDDRRGGGRDDRRGGRDADKYSGSYSDDVSRDEKYGKETDEYYEYENYPDRWNQVHAAHKVSYALSHGNRTSDEGGNRWPVTEQGFGGQILSPAGGRMQQLNLVQGNMMNGQFPDPRMKLGKSFRKVMFLNRLFYRTPSEDDKPVKVPSKIQPSSFAKSILKKTNSDFSTTSAKSNGDSTNGDDNTSIKSSSGKANETTEKLKAPGEILKPGCIAFERKVLKSLSDESQSESRKGREWKVDIFECCDYMDTCPLGIIPCMLGAELAEKISEPISSFLCCAGVGSVRTKFRTRLSIVGDACGDCALSFFCCCCVLCQLANEVDKIQNENNEEESRGSENVKTQEAPKEKKDSTSEDEDDDEDESDDDSDDSDDDDSEEESSD</sequence>
<feature type="compositionally biased region" description="Basic and acidic residues" evidence="2">
    <location>
        <begin position="94"/>
        <end position="120"/>
    </location>
</feature>
<evidence type="ECO:0000256" key="1">
    <source>
        <dbReference type="ARBA" id="ARBA00009024"/>
    </source>
</evidence>
<dbReference type="PANTHER" id="PTHR15907">
    <property type="entry name" value="DUF614 FAMILY PROTEIN-RELATED"/>
    <property type="match status" value="1"/>
</dbReference>
<dbReference type="Pfam" id="PF04749">
    <property type="entry name" value="PLAC8"/>
    <property type="match status" value="1"/>
</dbReference>
<feature type="compositionally biased region" description="Polar residues" evidence="2">
    <location>
        <begin position="267"/>
        <end position="296"/>
    </location>
</feature>
<feature type="compositionally biased region" description="Basic and acidic residues" evidence="2">
    <location>
        <begin position="428"/>
        <end position="437"/>
    </location>
</feature>
<name>A0ABN7SCV5_OIKDI</name>
<dbReference type="Proteomes" id="UP001158576">
    <property type="component" value="Chromosome XSR"/>
</dbReference>
<evidence type="ECO:0000313" key="3">
    <source>
        <dbReference type="EMBL" id="CAG5098180.1"/>
    </source>
</evidence>
<feature type="compositionally biased region" description="Basic residues" evidence="2">
    <location>
        <begin position="56"/>
        <end position="93"/>
    </location>
</feature>
<feature type="region of interest" description="Disordered" evidence="2">
    <location>
        <begin position="1"/>
        <end position="134"/>
    </location>
</feature>
<dbReference type="EMBL" id="OU015569">
    <property type="protein sequence ID" value="CAG5098180.1"/>
    <property type="molecule type" value="Genomic_DNA"/>
</dbReference>
<evidence type="ECO:0000313" key="4">
    <source>
        <dbReference type="Proteomes" id="UP001158576"/>
    </source>
</evidence>